<dbReference type="EMBL" id="AOJG01000030">
    <property type="protein sequence ID" value="EMA59365.1"/>
    <property type="molecule type" value="Genomic_DNA"/>
</dbReference>
<dbReference type="Pfam" id="PF18545">
    <property type="entry name" value="HalOD1"/>
    <property type="match status" value="1"/>
</dbReference>
<dbReference type="Proteomes" id="UP000011650">
    <property type="component" value="Unassembled WGS sequence"/>
</dbReference>
<proteinExistence type="predicted"/>
<protein>
    <recommendedName>
        <fullName evidence="2">Halobacterial output domain-containing protein</fullName>
    </recommendedName>
</protein>
<comment type="caution">
    <text evidence="3">The sequence shown here is derived from an EMBL/GenBank/DDBJ whole genome shotgun (WGS) entry which is preliminary data.</text>
</comment>
<evidence type="ECO:0000259" key="2">
    <source>
        <dbReference type="Pfam" id="PF18545"/>
    </source>
</evidence>
<feature type="domain" description="Halobacterial output" evidence="2">
    <location>
        <begin position="40"/>
        <end position="112"/>
    </location>
</feature>
<dbReference type="OrthoDB" id="199137at2157"/>
<accession>M0NRW2</accession>
<dbReference type="InterPro" id="IPR040624">
    <property type="entry name" value="HalOD1"/>
</dbReference>
<evidence type="ECO:0000313" key="4">
    <source>
        <dbReference type="Proteomes" id="UP000011650"/>
    </source>
</evidence>
<reference evidence="3 4" key="1">
    <citation type="journal article" date="2014" name="PLoS Genet.">
        <title>Phylogenetically driven sequencing of extremely halophilic archaea reveals strategies for static and dynamic osmo-response.</title>
        <authorList>
            <person name="Becker E.A."/>
            <person name="Seitzer P.M."/>
            <person name="Tritt A."/>
            <person name="Larsen D."/>
            <person name="Krusor M."/>
            <person name="Yao A.I."/>
            <person name="Wu D."/>
            <person name="Madern D."/>
            <person name="Eisen J.A."/>
            <person name="Darling A.E."/>
            <person name="Facciotti M.T."/>
        </authorList>
    </citation>
    <scope>NUCLEOTIDE SEQUENCE [LARGE SCALE GENOMIC DNA]</scope>
    <source>
        <strain evidence="3 4">DSM 21995</strain>
    </source>
</reference>
<name>M0NRW2_9EURY</name>
<gene>
    <name evidence="3" type="ORF">C469_12071</name>
</gene>
<sequence>MTFDGTDPTGDADAEPAAEHGTAAERGESPRTVRAAWDDSGSPSTAVVEAVATATGRDPLEMPPLYDTLDVDALDGLLTADRTGDDGTVAVSFRYDGAYVWVDSGGAIEVDPDAASSE</sequence>
<evidence type="ECO:0000256" key="1">
    <source>
        <dbReference type="SAM" id="MobiDB-lite"/>
    </source>
</evidence>
<dbReference type="AlphaFoldDB" id="M0NRW2"/>
<feature type="compositionally biased region" description="Basic and acidic residues" evidence="1">
    <location>
        <begin position="22"/>
        <end position="31"/>
    </location>
</feature>
<feature type="region of interest" description="Disordered" evidence="1">
    <location>
        <begin position="1"/>
        <end position="44"/>
    </location>
</feature>
<evidence type="ECO:0000313" key="3">
    <source>
        <dbReference type="EMBL" id="EMA59365.1"/>
    </source>
</evidence>
<organism evidence="3 4">
    <name type="scientific">Halorubrum lipolyticum DSM 21995</name>
    <dbReference type="NCBI Taxonomy" id="1227482"/>
    <lineage>
        <taxon>Archaea</taxon>
        <taxon>Methanobacteriati</taxon>
        <taxon>Methanobacteriota</taxon>
        <taxon>Stenosarchaea group</taxon>
        <taxon>Halobacteria</taxon>
        <taxon>Halobacteriales</taxon>
        <taxon>Haloferacaceae</taxon>
        <taxon>Halorubrum</taxon>
    </lineage>
</organism>
<keyword evidence="4" id="KW-1185">Reference proteome</keyword>
<dbReference type="PATRIC" id="fig|1227482.3.peg.2438"/>